<proteinExistence type="predicted"/>
<dbReference type="PANTHER" id="PTHR39176:SF1">
    <property type="entry name" value="PERIPLASMIC PROTEIN"/>
    <property type="match status" value="1"/>
</dbReference>
<dbReference type="Pfam" id="PF07007">
    <property type="entry name" value="LprI"/>
    <property type="match status" value="1"/>
</dbReference>
<protein>
    <submittedName>
        <fullName evidence="4">Lysozyme inhibitor LprI family protein</fullName>
    </submittedName>
</protein>
<dbReference type="RefSeq" id="WP_267085017.1">
    <property type="nucleotide sequence ID" value="NZ_CP099534.1"/>
</dbReference>
<evidence type="ECO:0000256" key="1">
    <source>
        <dbReference type="SAM" id="MobiDB-lite"/>
    </source>
</evidence>
<feature type="signal peptide" evidence="2">
    <location>
        <begin position="1"/>
        <end position="23"/>
    </location>
</feature>
<dbReference type="InterPro" id="IPR009739">
    <property type="entry name" value="LprI-like_N"/>
</dbReference>
<accession>A0AA46SVK8</accession>
<reference evidence="4" key="1">
    <citation type="submission" date="2022-06" db="EMBL/GenBank/DDBJ databases">
        <title>Dynamics of rice microbiomes reveals core vertical transmitted seed endophytes.</title>
        <authorList>
            <person name="Liao K."/>
            <person name="Zhang X."/>
        </authorList>
    </citation>
    <scope>NUCLEOTIDE SEQUENCE</scope>
    <source>
        <strain evidence="4">JR3-14</strain>
    </source>
</reference>
<evidence type="ECO:0000256" key="2">
    <source>
        <dbReference type="SAM" id="SignalP"/>
    </source>
</evidence>
<organism evidence="4 5">
    <name type="scientific">Xanthomonas sacchari</name>
    <dbReference type="NCBI Taxonomy" id="56458"/>
    <lineage>
        <taxon>Bacteria</taxon>
        <taxon>Pseudomonadati</taxon>
        <taxon>Pseudomonadota</taxon>
        <taxon>Gammaproteobacteria</taxon>
        <taxon>Lysobacterales</taxon>
        <taxon>Lysobacteraceae</taxon>
        <taxon>Xanthomonas</taxon>
    </lineage>
</organism>
<feature type="domain" description="Lysozyme inhibitor LprI-like N-terminal" evidence="3">
    <location>
        <begin position="95"/>
        <end position="180"/>
    </location>
</feature>
<dbReference type="PANTHER" id="PTHR39176">
    <property type="entry name" value="PERIPLASMIC PROTEIN-RELATED"/>
    <property type="match status" value="1"/>
</dbReference>
<dbReference type="EMBL" id="CP099534">
    <property type="protein sequence ID" value="UYK89388.1"/>
    <property type="molecule type" value="Genomic_DNA"/>
</dbReference>
<keyword evidence="2" id="KW-0732">Signal</keyword>
<feature type="region of interest" description="Disordered" evidence="1">
    <location>
        <begin position="45"/>
        <end position="82"/>
    </location>
</feature>
<gene>
    <name evidence="4" type="ORF">NG824_02765</name>
</gene>
<dbReference type="Gene3D" id="1.20.1270.180">
    <property type="match status" value="1"/>
</dbReference>
<dbReference type="AlphaFoldDB" id="A0AA46SVK8"/>
<evidence type="ECO:0000259" key="3">
    <source>
        <dbReference type="Pfam" id="PF07007"/>
    </source>
</evidence>
<evidence type="ECO:0000313" key="4">
    <source>
        <dbReference type="EMBL" id="UYK89388.1"/>
    </source>
</evidence>
<sequence length="183" mass="18622">MAIAKAFQRSSLLLLCVAAAACSAPSSTPGQTQAPAAPAADAAAAASPAAAHDAGTQADAGAATPAAPAAAPAPSTASGDSPVLRPSYDTCITAAGGATPAMLDCISDEHAYQDQRLNTAYKAAMAKLSEAEQHALRERQRKWIAERDEKCVADPDGGQAERVDAAECRLEMTAHRADELEAH</sequence>
<name>A0AA46SVK8_9XANT</name>
<dbReference type="PROSITE" id="PS51257">
    <property type="entry name" value="PROKAR_LIPOPROTEIN"/>
    <property type="match status" value="1"/>
</dbReference>
<feature type="chain" id="PRO_5041304753" evidence="2">
    <location>
        <begin position="24"/>
        <end position="183"/>
    </location>
</feature>
<evidence type="ECO:0000313" key="5">
    <source>
        <dbReference type="Proteomes" id="UP001164392"/>
    </source>
</evidence>
<dbReference type="Proteomes" id="UP001164392">
    <property type="component" value="Chromosome"/>
</dbReference>